<feature type="non-terminal residue" evidence="1">
    <location>
        <position position="170"/>
    </location>
</feature>
<dbReference type="Proteomes" id="UP000789396">
    <property type="component" value="Unassembled WGS sequence"/>
</dbReference>
<dbReference type="EMBL" id="CAJVPZ010046360">
    <property type="protein sequence ID" value="CAG8770845.1"/>
    <property type="molecule type" value="Genomic_DNA"/>
</dbReference>
<protein>
    <submittedName>
        <fullName evidence="1">17178_t:CDS:1</fullName>
    </submittedName>
</protein>
<dbReference type="AlphaFoldDB" id="A0A9N9NXW6"/>
<dbReference type="OrthoDB" id="2326117at2759"/>
<name>A0A9N9NXW6_9GLOM</name>
<reference evidence="1" key="1">
    <citation type="submission" date="2021-06" db="EMBL/GenBank/DDBJ databases">
        <authorList>
            <person name="Kallberg Y."/>
            <person name="Tangrot J."/>
            <person name="Rosling A."/>
        </authorList>
    </citation>
    <scope>NUCLEOTIDE SEQUENCE</scope>
    <source>
        <strain evidence="1">IN212</strain>
    </source>
</reference>
<sequence length="170" mass="19436">GYPKVSLKTSASTTVHHLTVSISSLYAYSWLDNLNQEEWMRKLIREFIEPFRYFNLALFRNGKNSIVATILGATAPNRCLGGQCMDKRRTEDTVLCCKGHNSEKFPLMIVEMIAYKSDHKRVANSLNCKLQGGDLPSCICYMEHVKEYYGFDHIIIIGELHTGILFLDCY</sequence>
<keyword evidence="2" id="KW-1185">Reference proteome</keyword>
<proteinExistence type="predicted"/>
<comment type="caution">
    <text evidence="1">The sequence shown here is derived from an EMBL/GenBank/DDBJ whole genome shotgun (WGS) entry which is preliminary data.</text>
</comment>
<gene>
    <name evidence="1" type="ORF">RFULGI_LOCUS15045</name>
</gene>
<evidence type="ECO:0000313" key="2">
    <source>
        <dbReference type="Proteomes" id="UP000789396"/>
    </source>
</evidence>
<organism evidence="1 2">
    <name type="scientific">Racocetra fulgida</name>
    <dbReference type="NCBI Taxonomy" id="60492"/>
    <lineage>
        <taxon>Eukaryota</taxon>
        <taxon>Fungi</taxon>
        <taxon>Fungi incertae sedis</taxon>
        <taxon>Mucoromycota</taxon>
        <taxon>Glomeromycotina</taxon>
        <taxon>Glomeromycetes</taxon>
        <taxon>Diversisporales</taxon>
        <taxon>Gigasporaceae</taxon>
        <taxon>Racocetra</taxon>
    </lineage>
</organism>
<evidence type="ECO:0000313" key="1">
    <source>
        <dbReference type="EMBL" id="CAG8770845.1"/>
    </source>
</evidence>
<accession>A0A9N9NXW6</accession>
<feature type="non-terminal residue" evidence="1">
    <location>
        <position position="1"/>
    </location>
</feature>